<feature type="transmembrane region" description="Helical" evidence="1">
    <location>
        <begin position="13"/>
        <end position="35"/>
    </location>
</feature>
<keyword evidence="1" id="KW-1133">Transmembrane helix</keyword>
<proteinExistence type="predicted"/>
<sequence>MGICLSLWFRVRIVFRALPLLVIFHTFIFVIHCVIPPL</sequence>
<accession>A0A8S5U0K2</accession>
<reference evidence="2" key="1">
    <citation type="journal article" date="2021" name="Proc. Natl. Acad. Sci. U.S.A.">
        <title>A Catalog of Tens of Thousands of Viruses from Human Metagenomes Reveals Hidden Associations with Chronic Diseases.</title>
        <authorList>
            <person name="Tisza M.J."/>
            <person name="Buck C.B."/>
        </authorList>
    </citation>
    <scope>NUCLEOTIDE SEQUENCE</scope>
    <source>
        <strain evidence="2">CtNEy24</strain>
    </source>
</reference>
<keyword evidence="1" id="KW-0812">Transmembrane</keyword>
<dbReference type="EMBL" id="BK015974">
    <property type="protein sequence ID" value="DAF87988.1"/>
    <property type="molecule type" value="Genomic_DNA"/>
</dbReference>
<evidence type="ECO:0000256" key="1">
    <source>
        <dbReference type="SAM" id="Phobius"/>
    </source>
</evidence>
<protein>
    <submittedName>
        <fullName evidence="2">Uncharacterized protein</fullName>
    </submittedName>
</protein>
<keyword evidence="1" id="KW-0472">Membrane</keyword>
<organism evidence="2">
    <name type="scientific">Siphoviridae sp. ctNEy24</name>
    <dbReference type="NCBI Taxonomy" id="2825466"/>
    <lineage>
        <taxon>Viruses</taxon>
        <taxon>Duplodnaviria</taxon>
        <taxon>Heunggongvirae</taxon>
        <taxon>Uroviricota</taxon>
        <taxon>Caudoviricetes</taxon>
    </lineage>
</organism>
<name>A0A8S5U0K2_9CAUD</name>
<evidence type="ECO:0000313" key="2">
    <source>
        <dbReference type="EMBL" id="DAF87988.1"/>
    </source>
</evidence>